<dbReference type="Proteomes" id="UP001519460">
    <property type="component" value="Unassembled WGS sequence"/>
</dbReference>
<feature type="non-terminal residue" evidence="1">
    <location>
        <position position="1"/>
    </location>
</feature>
<comment type="caution">
    <text evidence="1">The sequence shown here is derived from an EMBL/GenBank/DDBJ whole genome shotgun (WGS) entry which is preliminary data.</text>
</comment>
<organism evidence="1 2">
    <name type="scientific">Batillaria attramentaria</name>
    <dbReference type="NCBI Taxonomy" id="370345"/>
    <lineage>
        <taxon>Eukaryota</taxon>
        <taxon>Metazoa</taxon>
        <taxon>Spiralia</taxon>
        <taxon>Lophotrochozoa</taxon>
        <taxon>Mollusca</taxon>
        <taxon>Gastropoda</taxon>
        <taxon>Caenogastropoda</taxon>
        <taxon>Sorbeoconcha</taxon>
        <taxon>Cerithioidea</taxon>
        <taxon>Batillariidae</taxon>
        <taxon>Batillaria</taxon>
    </lineage>
</organism>
<protein>
    <submittedName>
        <fullName evidence="1">Uncharacterized protein</fullName>
    </submittedName>
</protein>
<sequence length="213" mass="23215">GATWRSGVLSRDSSQTQRSGLLVLGGSDWCRYLLVPSGAFRCRRRICLTVDEDAGSEPRKTRSAQAEPRIFALVDTFDLSSLPLFPKCPNSRQINSPPLKVAWNLSSNSLNPESRLINQGLGAHCRSQHFSVLTGIGASELLLSCVYICCQYFGDRVNSGSETLPWLNNFVKCVHVVRDAVTVQNGCSFQDVELLANGSVNGQPIITGNVQEG</sequence>
<dbReference type="AlphaFoldDB" id="A0ABD0M9S6"/>
<gene>
    <name evidence="1" type="ORF">BaRGS_00000482</name>
</gene>
<evidence type="ECO:0000313" key="1">
    <source>
        <dbReference type="EMBL" id="KAK7508243.1"/>
    </source>
</evidence>
<keyword evidence="2" id="KW-1185">Reference proteome</keyword>
<dbReference type="EMBL" id="JACVVK020000002">
    <property type="protein sequence ID" value="KAK7508243.1"/>
    <property type="molecule type" value="Genomic_DNA"/>
</dbReference>
<proteinExistence type="predicted"/>
<accession>A0ABD0M9S6</accession>
<name>A0ABD0M9S6_9CAEN</name>
<evidence type="ECO:0000313" key="2">
    <source>
        <dbReference type="Proteomes" id="UP001519460"/>
    </source>
</evidence>
<reference evidence="1 2" key="1">
    <citation type="journal article" date="2023" name="Sci. Data">
        <title>Genome assembly of the Korean intertidal mud-creeper Batillaria attramentaria.</title>
        <authorList>
            <person name="Patra A.K."/>
            <person name="Ho P.T."/>
            <person name="Jun S."/>
            <person name="Lee S.J."/>
            <person name="Kim Y."/>
            <person name="Won Y.J."/>
        </authorList>
    </citation>
    <scope>NUCLEOTIDE SEQUENCE [LARGE SCALE GENOMIC DNA]</scope>
    <source>
        <strain evidence="1">Wonlab-2016</strain>
    </source>
</reference>